<evidence type="ECO:0000256" key="1">
    <source>
        <dbReference type="ARBA" id="ARBA00004637"/>
    </source>
</evidence>
<dbReference type="Gene3D" id="1.10.287.80">
    <property type="entry name" value="ATP synthase, gamma subunit, helix hairpin domain"/>
    <property type="match status" value="1"/>
</dbReference>
<keyword evidence="3" id="KW-0813">Transport</keyword>
<comment type="similarity">
    <text evidence="2">Belongs to the ATPase gamma chain family.</text>
</comment>
<dbReference type="CDD" id="cd12151">
    <property type="entry name" value="F1-ATPase_gamma"/>
    <property type="match status" value="1"/>
</dbReference>
<dbReference type="InterPro" id="IPR000131">
    <property type="entry name" value="ATP_synth_F1_gsu"/>
</dbReference>
<evidence type="ECO:0000256" key="8">
    <source>
        <dbReference type="ARBA" id="ARBA00023136"/>
    </source>
</evidence>
<evidence type="ECO:0000313" key="12">
    <source>
        <dbReference type="EMBL" id="ACO10873.1"/>
    </source>
</evidence>
<evidence type="ECO:0000256" key="5">
    <source>
        <dbReference type="ARBA" id="ARBA00022792"/>
    </source>
</evidence>
<dbReference type="AlphaFoldDB" id="C1BPC0"/>
<dbReference type="Pfam" id="PF00231">
    <property type="entry name" value="ATP-synt"/>
    <property type="match status" value="1"/>
</dbReference>
<keyword evidence="10" id="KW-0066">ATP synthesis</keyword>
<keyword evidence="7" id="KW-0496">Mitochondrion</keyword>
<dbReference type="InterPro" id="IPR035968">
    <property type="entry name" value="ATP_synth_F1_ATPase_gsu"/>
</dbReference>
<gene>
    <name evidence="12" type="primary">ATPG</name>
</gene>
<evidence type="ECO:0000256" key="6">
    <source>
        <dbReference type="ARBA" id="ARBA00023065"/>
    </source>
</evidence>
<evidence type="ECO:0000256" key="9">
    <source>
        <dbReference type="ARBA" id="ARBA00023196"/>
    </source>
</evidence>
<keyword evidence="6" id="KW-0406">Ion transport</keyword>
<evidence type="ECO:0000256" key="11">
    <source>
        <dbReference type="ARBA" id="ARBA00031066"/>
    </source>
</evidence>
<keyword evidence="8" id="KW-0472">Membrane</keyword>
<sequence>MLSTRAAAVFLGAKGASFQQERGMANLKAIAIRLKSVKNIQKITQSMKMVSAAKYARAERDLKAARPYGNGSKAFYAQTEVQAKEDSPKELIVALTSDRGLCGAVHSGICKNIRNDLLERPNIDNVGIICVGDKSRSQLNRFFSKNILMVGSEIGRLPPQFGDASKVATNILQSGFEYDIGKLKYNKFYSVVSYKVTTLDIFSKDTVAQAEKLAVYDSIDDDVLQSYLEYNLASLIYYCLKEGACSEQSSRMTSMDNFQQERR</sequence>
<dbReference type="EMBL" id="BT076449">
    <property type="protein sequence ID" value="ACO10873.1"/>
    <property type="molecule type" value="mRNA"/>
</dbReference>
<organism evidence="12">
    <name type="scientific">Caligus rogercresseyi</name>
    <name type="common">Sea louse</name>
    <dbReference type="NCBI Taxonomy" id="217165"/>
    <lineage>
        <taxon>Eukaryota</taxon>
        <taxon>Metazoa</taxon>
        <taxon>Ecdysozoa</taxon>
        <taxon>Arthropoda</taxon>
        <taxon>Crustacea</taxon>
        <taxon>Multicrustacea</taxon>
        <taxon>Hexanauplia</taxon>
        <taxon>Copepoda</taxon>
        <taxon>Siphonostomatoida</taxon>
        <taxon>Caligidae</taxon>
        <taxon>Caligus</taxon>
    </lineage>
</organism>
<protein>
    <recommendedName>
        <fullName evidence="11">F-ATPase gamma subunit</fullName>
    </recommendedName>
</protein>
<dbReference type="Gene3D" id="3.40.1380.10">
    <property type="match status" value="1"/>
</dbReference>
<keyword evidence="9" id="KW-0139">CF(1)</keyword>
<dbReference type="PRINTS" id="PR00126">
    <property type="entry name" value="ATPASEGAMMA"/>
</dbReference>
<keyword evidence="5" id="KW-0999">Mitochondrion inner membrane</keyword>
<dbReference type="PANTHER" id="PTHR11693:SF22">
    <property type="entry name" value="ATP SYNTHASE SUBUNIT GAMMA, MITOCHONDRIAL"/>
    <property type="match status" value="1"/>
</dbReference>
<dbReference type="GO" id="GO:0046933">
    <property type="term" value="F:proton-transporting ATP synthase activity, rotational mechanism"/>
    <property type="evidence" value="ECO:0007669"/>
    <property type="project" value="InterPro"/>
</dbReference>
<proteinExistence type="evidence at transcript level"/>
<dbReference type="GO" id="GO:0045259">
    <property type="term" value="C:proton-transporting ATP synthase complex"/>
    <property type="evidence" value="ECO:0007669"/>
    <property type="project" value="UniProtKB-KW"/>
</dbReference>
<dbReference type="SUPFAM" id="SSF52943">
    <property type="entry name" value="ATP synthase (F1-ATPase), gamma subunit"/>
    <property type="match status" value="1"/>
</dbReference>
<dbReference type="PANTHER" id="PTHR11693">
    <property type="entry name" value="ATP SYNTHASE GAMMA CHAIN"/>
    <property type="match status" value="1"/>
</dbReference>
<comment type="subcellular location">
    <subcellularLocation>
        <location evidence="1">Mitochondrion inner membrane</location>
        <topology evidence="1">Peripheral membrane protein</topology>
    </subcellularLocation>
</comment>
<keyword evidence="4" id="KW-0375">Hydrogen ion transport</keyword>
<evidence type="ECO:0000256" key="10">
    <source>
        <dbReference type="ARBA" id="ARBA00023310"/>
    </source>
</evidence>
<evidence type="ECO:0000256" key="4">
    <source>
        <dbReference type="ARBA" id="ARBA00022781"/>
    </source>
</evidence>
<evidence type="ECO:0000256" key="7">
    <source>
        <dbReference type="ARBA" id="ARBA00023128"/>
    </source>
</evidence>
<dbReference type="FunFam" id="3.40.1380.10:FF:000003">
    <property type="entry name" value="ATP synthase subunit gamma"/>
    <property type="match status" value="1"/>
</dbReference>
<name>C1BPC0_CALRO</name>
<accession>C1BPC0</accession>
<dbReference type="GO" id="GO:0005743">
    <property type="term" value="C:mitochondrial inner membrane"/>
    <property type="evidence" value="ECO:0007669"/>
    <property type="project" value="UniProtKB-SubCell"/>
</dbReference>
<evidence type="ECO:0000256" key="3">
    <source>
        <dbReference type="ARBA" id="ARBA00022448"/>
    </source>
</evidence>
<reference evidence="12" key="1">
    <citation type="submission" date="2009-03" db="EMBL/GenBank/DDBJ databases">
        <title>Caligus rogercresseyi ESTs and full-length cDNAs.</title>
        <authorList>
            <person name="Yasuike M."/>
            <person name="von Schalburg K."/>
            <person name="Cooper G."/>
            <person name="Leong J."/>
            <person name="Jones S.R.M."/>
            <person name="Koop B.F."/>
        </authorList>
    </citation>
    <scope>NUCLEOTIDE SEQUENCE</scope>
    <source>
        <tissue evidence="12">Whole body</tissue>
    </source>
</reference>
<evidence type="ECO:0000256" key="2">
    <source>
        <dbReference type="ARBA" id="ARBA00007681"/>
    </source>
</evidence>